<organism evidence="1 2">
    <name type="scientific">Cylicostephanus goldi</name>
    <name type="common">Nematode worm</name>
    <dbReference type="NCBI Taxonomy" id="71465"/>
    <lineage>
        <taxon>Eukaryota</taxon>
        <taxon>Metazoa</taxon>
        <taxon>Ecdysozoa</taxon>
        <taxon>Nematoda</taxon>
        <taxon>Chromadorea</taxon>
        <taxon>Rhabditida</taxon>
        <taxon>Rhabditina</taxon>
        <taxon>Rhabditomorpha</taxon>
        <taxon>Strongyloidea</taxon>
        <taxon>Strongylidae</taxon>
        <taxon>Cylicostephanus</taxon>
    </lineage>
</organism>
<protein>
    <submittedName>
        <fullName evidence="1">Uncharacterized protein</fullName>
    </submittedName>
</protein>
<dbReference type="EMBL" id="UYRV01003118">
    <property type="protein sequence ID" value="VDK49792.1"/>
    <property type="molecule type" value="Genomic_DNA"/>
</dbReference>
<accession>A0A3P6QIL9</accession>
<evidence type="ECO:0000313" key="2">
    <source>
        <dbReference type="Proteomes" id="UP000271889"/>
    </source>
</evidence>
<keyword evidence="2" id="KW-1185">Reference proteome</keyword>
<proteinExistence type="predicted"/>
<dbReference type="Proteomes" id="UP000271889">
    <property type="component" value="Unassembled WGS sequence"/>
</dbReference>
<name>A0A3P6QIL9_CYLGO</name>
<evidence type="ECO:0000313" key="1">
    <source>
        <dbReference type="EMBL" id="VDK49792.1"/>
    </source>
</evidence>
<sequence>MAIDTAFKRLEKSLQPEQKRHLSERHFAFLEKEQLESIFAKEGRFYTL</sequence>
<dbReference type="AlphaFoldDB" id="A0A3P6QIL9"/>
<gene>
    <name evidence="1" type="ORF">CGOC_LOCUS1603</name>
</gene>
<reference evidence="1 2" key="1">
    <citation type="submission" date="2018-11" db="EMBL/GenBank/DDBJ databases">
        <authorList>
            <consortium name="Pathogen Informatics"/>
        </authorList>
    </citation>
    <scope>NUCLEOTIDE SEQUENCE [LARGE SCALE GENOMIC DNA]</scope>
</reference>